<proteinExistence type="predicted"/>
<keyword evidence="3" id="KW-1185">Reference proteome</keyword>
<feature type="region of interest" description="Disordered" evidence="1">
    <location>
        <begin position="1"/>
        <end position="27"/>
    </location>
</feature>
<evidence type="ECO:0000313" key="2">
    <source>
        <dbReference type="EMBL" id="GIX82868.1"/>
    </source>
</evidence>
<comment type="caution">
    <text evidence="2">The sequence shown here is derived from an EMBL/GenBank/DDBJ whole genome shotgun (WGS) entry which is preliminary data.</text>
</comment>
<evidence type="ECO:0000313" key="3">
    <source>
        <dbReference type="Proteomes" id="UP001054945"/>
    </source>
</evidence>
<dbReference type="AlphaFoldDB" id="A0AAV4NEF5"/>
<gene>
    <name evidence="2" type="ORF">CEXT_370321</name>
</gene>
<feature type="compositionally biased region" description="Basic and acidic residues" evidence="1">
    <location>
        <begin position="1"/>
        <end position="11"/>
    </location>
</feature>
<name>A0AAV4NEF5_CAEEX</name>
<feature type="compositionally biased region" description="Basic and acidic residues" evidence="1">
    <location>
        <begin position="44"/>
        <end position="57"/>
    </location>
</feature>
<reference evidence="2 3" key="1">
    <citation type="submission" date="2021-06" db="EMBL/GenBank/DDBJ databases">
        <title>Caerostris extrusa draft genome.</title>
        <authorList>
            <person name="Kono N."/>
            <person name="Arakawa K."/>
        </authorList>
    </citation>
    <scope>NUCLEOTIDE SEQUENCE [LARGE SCALE GENOMIC DNA]</scope>
</reference>
<evidence type="ECO:0000256" key="1">
    <source>
        <dbReference type="SAM" id="MobiDB-lite"/>
    </source>
</evidence>
<feature type="region of interest" description="Disordered" evidence="1">
    <location>
        <begin position="40"/>
        <end position="90"/>
    </location>
</feature>
<sequence length="130" mass="15113">MSSFMMDERHSILRQPNDARNARKHARAFSRLRKKLFLKKERRASRSIEEQSQHDLRSNGSGGRASWKTRPFVPLSGPRGKEERSLSLDTPPAFREALQFPLSLLHSTSHNNTHEKERLSRTPRLLLVMQ</sequence>
<organism evidence="2 3">
    <name type="scientific">Caerostris extrusa</name>
    <name type="common">Bark spider</name>
    <name type="synonym">Caerostris bankana</name>
    <dbReference type="NCBI Taxonomy" id="172846"/>
    <lineage>
        <taxon>Eukaryota</taxon>
        <taxon>Metazoa</taxon>
        <taxon>Ecdysozoa</taxon>
        <taxon>Arthropoda</taxon>
        <taxon>Chelicerata</taxon>
        <taxon>Arachnida</taxon>
        <taxon>Araneae</taxon>
        <taxon>Araneomorphae</taxon>
        <taxon>Entelegynae</taxon>
        <taxon>Araneoidea</taxon>
        <taxon>Araneidae</taxon>
        <taxon>Caerostris</taxon>
    </lineage>
</organism>
<feature type="region of interest" description="Disordered" evidence="1">
    <location>
        <begin position="105"/>
        <end position="125"/>
    </location>
</feature>
<dbReference type="EMBL" id="BPLR01003270">
    <property type="protein sequence ID" value="GIX82868.1"/>
    <property type="molecule type" value="Genomic_DNA"/>
</dbReference>
<accession>A0AAV4NEF5</accession>
<dbReference type="Proteomes" id="UP001054945">
    <property type="component" value="Unassembled WGS sequence"/>
</dbReference>
<protein>
    <submittedName>
        <fullName evidence="2">Uncharacterized protein</fullName>
    </submittedName>
</protein>